<dbReference type="AlphaFoldDB" id="A0A1G2QEA8"/>
<feature type="transmembrane region" description="Helical" evidence="1">
    <location>
        <begin position="6"/>
        <end position="25"/>
    </location>
</feature>
<protein>
    <submittedName>
        <fullName evidence="2">Uncharacterized protein</fullName>
    </submittedName>
</protein>
<reference evidence="2 3" key="1">
    <citation type="journal article" date="2016" name="Nat. Commun.">
        <title>Thousands of microbial genomes shed light on interconnected biogeochemical processes in an aquifer system.</title>
        <authorList>
            <person name="Anantharaman K."/>
            <person name="Brown C.T."/>
            <person name="Hug L.A."/>
            <person name="Sharon I."/>
            <person name="Castelle C.J."/>
            <person name="Probst A.J."/>
            <person name="Thomas B.C."/>
            <person name="Singh A."/>
            <person name="Wilkins M.J."/>
            <person name="Karaoz U."/>
            <person name="Brodie E.L."/>
            <person name="Williams K.H."/>
            <person name="Hubbard S.S."/>
            <person name="Banfield J.F."/>
        </authorList>
    </citation>
    <scope>NUCLEOTIDE SEQUENCE [LARGE SCALE GENOMIC DNA]</scope>
</reference>
<keyword evidence="1" id="KW-0812">Transmembrane</keyword>
<accession>A0A1G2QEA8</accession>
<evidence type="ECO:0000313" key="3">
    <source>
        <dbReference type="Proteomes" id="UP000176222"/>
    </source>
</evidence>
<evidence type="ECO:0000256" key="1">
    <source>
        <dbReference type="SAM" id="Phobius"/>
    </source>
</evidence>
<organism evidence="2 3">
    <name type="scientific">Candidatus Vogelbacteria bacterium RIFOXYB1_FULL_42_16</name>
    <dbReference type="NCBI Taxonomy" id="1802436"/>
    <lineage>
        <taxon>Bacteria</taxon>
        <taxon>Candidatus Vogeliibacteriota</taxon>
    </lineage>
</organism>
<keyword evidence="1" id="KW-0472">Membrane</keyword>
<keyword evidence="1" id="KW-1133">Transmembrane helix</keyword>
<gene>
    <name evidence="2" type="ORF">A2370_02190</name>
</gene>
<dbReference type="EMBL" id="MHTH01000007">
    <property type="protein sequence ID" value="OHA58753.1"/>
    <property type="molecule type" value="Genomic_DNA"/>
</dbReference>
<dbReference type="Proteomes" id="UP000176222">
    <property type="component" value="Unassembled WGS sequence"/>
</dbReference>
<evidence type="ECO:0000313" key="2">
    <source>
        <dbReference type="EMBL" id="OHA58753.1"/>
    </source>
</evidence>
<dbReference type="STRING" id="1802436.A2370_02190"/>
<comment type="caution">
    <text evidence="2">The sequence shown here is derived from an EMBL/GenBank/DDBJ whole genome shotgun (WGS) entry which is preliminary data.</text>
</comment>
<proteinExistence type="predicted"/>
<name>A0A1G2QEA8_9BACT</name>
<sequence>MNLFWIWVVGTVTVSTLLIWVAVRIKTKRNHQSRDEYLDRLLSRLAKEDFGSDDGRVYRSMEEVNSVEVER</sequence>